<dbReference type="RefSeq" id="WP_037547411.1">
    <property type="nucleotide sequence ID" value="NZ_JNUP01000062.1"/>
</dbReference>
<organism evidence="1 2">
    <name type="scientific">Spirochaeta lutea</name>
    <dbReference type="NCBI Taxonomy" id="1480694"/>
    <lineage>
        <taxon>Bacteria</taxon>
        <taxon>Pseudomonadati</taxon>
        <taxon>Spirochaetota</taxon>
        <taxon>Spirochaetia</taxon>
        <taxon>Spirochaetales</taxon>
        <taxon>Spirochaetaceae</taxon>
        <taxon>Spirochaeta</taxon>
    </lineage>
</organism>
<proteinExistence type="predicted"/>
<name>A0A098QW72_9SPIO</name>
<comment type="caution">
    <text evidence="1">The sequence shown here is derived from an EMBL/GenBank/DDBJ whole genome shotgun (WGS) entry which is preliminary data.</text>
</comment>
<dbReference type="Proteomes" id="UP000029692">
    <property type="component" value="Unassembled WGS sequence"/>
</dbReference>
<keyword evidence="2" id="KW-1185">Reference proteome</keyword>
<evidence type="ECO:0000313" key="1">
    <source>
        <dbReference type="EMBL" id="KGE72110.1"/>
    </source>
</evidence>
<dbReference type="OrthoDB" id="6402335at2"/>
<accession>A0A098QW72</accession>
<protein>
    <recommendedName>
        <fullName evidence="3">DUF4932 domain-containing protein</fullName>
    </recommendedName>
</protein>
<gene>
    <name evidence="1" type="ORF">DC28_07780</name>
</gene>
<evidence type="ECO:0000313" key="2">
    <source>
        <dbReference type="Proteomes" id="UP000029692"/>
    </source>
</evidence>
<evidence type="ECO:0008006" key="3">
    <source>
        <dbReference type="Google" id="ProtNLM"/>
    </source>
</evidence>
<dbReference type="eggNOG" id="ENOG502ZBBY">
    <property type="taxonomic scope" value="Bacteria"/>
</dbReference>
<sequence length="340" mass="40260">MTELKEYKNEIFLGNPQILYSDKKYKIFVDPKIELTYLILEIMRYKTGFSQYRISDYMQKQIASFSSYIDHPVFETLLGMFRRGFSYDAIPGILHRINGDGSLKENLIRNEYYIRRAGGEKIIENFVIQLHDFNKDINYLEYFYKNSSFYKEQGNKTLSNIRKIDIITTLNAFFGETAGKINICLTPDATHGYGVTVDYDNQTEMYPTLGNIDDPLQYLSFLIHELSHPFVNPLIYKENEMVSITESLYKPIEQKMRRQVYPNWEITLIEHIVRAITIKIMCITFPSNNEKEMIEKEINKGFIYIETIIGSLDYYLNHRNEYKIFRTYFNKLLEDVTDLI</sequence>
<dbReference type="EMBL" id="JNUP01000062">
    <property type="protein sequence ID" value="KGE72110.1"/>
    <property type="molecule type" value="Genomic_DNA"/>
</dbReference>
<reference evidence="1 2" key="1">
    <citation type="submission" date="2014-05" db="EMBL/GenBank/DDBJ databases">
        <title>De novo Genome Sequence of Spirocheata sp.</title>
        <authorList>
            <person name="Shivani Y."/>
            <person name="Subhash Y."/>
            <person name="Tushar L."/>
            <person name="Sasikala C."/>
            <person name="Ramana C.V."/>
        </authorList>
    </citation>
    <scope>NUCLEOTIDE SEQUENCE [LARGE SCALE GENOMIC DNA]</scope>
    <source>
        <strain evidence="1 2">JC230</strain>
    </source>
</reference>
<dbReference type="STRING" id="1480694.DC28_07780"/>
<dbReference type="AlphaFoldDB" id="A0A098QW72"/>
<dbReference type="Pfam" id="PF16286">
    <property type="entry name" value="DUF4932"/>
    <property type="match status" value="1"/>
</dbReference>
<dbReference type="InterPro" id="IPR032560">
    <property type="entry name" value="DUF4932"/>
</dbReference>